<dbReference type="InterPro" id="IPR019734">
    <property type="entry name" value="TPR_rpt"/>
</dbReference>
<organism evidence="8 9">
    <name type="scientific">Pelomonas caseinilytica</name>
    <dbReference type="NCBI Taxonomy" id="2906763"/>
    <lineage>
        <taxon>Bacteria</taxon>
        <taxon>Pseudomonadati</taxon>
        <taxon>Pseudomonadota</taxon>
        <taxon>Betaproteobacteria</taxon>
        <taxon>Burkholderiales</taxon>
        <taxon>Sphaerotilaceae</taxon>
        <taxon>Roseateles</taxon>
    </lineage>
</organism>
<dbReference type="PANTHER" id="PTHR47870">
    <property type="entry name" value="CYTOCHROME C-TYPE BIOGENESIS PROTEIN CCMH"/>
    <property type="match status" value="1"/>
</dbReference>
<dbReference type="PROSITE" id="PS50005">
    <property type="entry name" value="TPR"/>
    <property type="match status" value="1"/>
</dbReference>
<feature type="domain" description="Cytochrome c-type biogenesis protein H Ig-like" evidence="6">
    <location>
        <begin position="286"/>
        <end position="384"/>
    </location>
</feature>
<feature type="transmembrane region" description="Helical" evidence="5">
    <location>
        <begin position="67"/>
        <end position="84"/>
    </location>
</feature>
<dbReference type="RefSeq" id="WP_233388936.1">
    <property type="nucleotide sequence ID" value="NZ_JAJTWT010000001.1"/>
</dbReference>
<reference evidence="8 9" key="1">
    <citation type="submission" date="2021-12" db="EMBL/GenBank/DDBJ databases">
        <title>Genome seq of p7.</title>
        <authorList>
            <person name="Seo T."/>
        </authorList>
    </citation>
    <scope>NUCLEOTIDE SEQUENCE [LARGE SCALE GENOMIC DNA]</scope>
    <source>
        <strain evidence="8 9">P7</strain>
    </source>
</reference>
<sequence length="393" mass="40927">MSAELQRVLAQIEQIEQAHRQGVLPADLYAEARQRLDALLMAAVGPAPTTPAAPPPARRTRWATRQGAVLAAVALAIGGAGYAWKGSPRLGAAAPAAWPAPTAAPQAAASAPHALGNDAMAGMVQALAERLKAKPDDAEGWAMLARSYTTLGDVAASLPAYAQALKLAPKDAELMADYADALALQQGRRLAGEPLAWVKKALAQDPRQPKALLLAGTEAFDRQDMAAAIRYWEQVVAAGPAGSGLVEQARNGLDDARKAQGGGAASPVPAAPAQAQQVAAAKVGGTVRLSPELARDARPDDTVFVFARAAEGPRMPLALLQRRVRDLPLRFELDDSQAMNPAARLSSAQRVVVTARVSRSGQAQPQPGDLEGATQAVALGRSDLDVLIASRVR</sequence>
<evidence type="ECO:0000313" key="9">
    <source>
        <dbReference type="Proteomes" id="UP001201463"/>
    </source>
</evidence>
<evidence type="ECO:0000313" key="8">
    <source>
        <dbReference type="EMBL" id="MCE4536027.1"/>
    </source>
</evidence>
<evidence type="ECO:0000259" key="6">
    <source>
        <dbReference type="Pfam" id="PF23892"/>
    </source>
</evidence>
<name>A0ABS8X6H6_9BURK</name>
<keyword evidence="3 4" id="KW-0802">TPR repeat</keyword>
<keyword evidence="2" id="KW-0201">Cytochrome c-type biogenesis</keyword>
<evidence type="ECO:0000256" key="2">
    <source>
        <dbReference type="ARBA" id="ARBA00022748"/>
    </source>
</evidence>
<dbReference type="SMART" id="SM00028">
    <property type="entry name" value="TPR"/>
    <property type="match status" value="2"/>
</dbReference>
<dbReference type="Proteomes" id="UP001201463">
    <property type="component" value="Unassembled WGS sequence"/>
</dbReference>
<protein>
    <recommendedName>
        <fullName evidence="10">Cytochrome c-type biogenesis protein CcmH</fullName>
    </recommendedName>
</protein>
<feature type="repeat" description="TPR" evidence="4">
    <location>
        <begin position="138"/>
        <end position="171"/>
    </location>
</feature>
<dbReference type="InterPro" id="IPR056413">
    <property type="entry name" value="TPR_CcmH_CycH"/>
</dbReference>
<keyword evidence="1" id="KW-0677">Repeat</keyword>
<keyword evidence="5" id="KW-1133">Transmembrane helix</keyword>
<dbReference type="InterPro" id="IPR056412">
    <property type="entry name" value="Ig_CycH"/>
</dbReference>
<dbReference type="SUPFAM" id="SSF48452">
    <property type="entry name" value="TPR-like"/>
    <property type="match status" value="1"/>
</dbReference>
<accession>A0ABS8X6H6</accession>
<gene>
    <name evidence="8" type="ORF">LXT12_01975</name>
</gene>
<evidence type="ECO:0008006" key="10">
    <source>
        <dbReference type="Google" id="ProtNLM"/>
    </source>
</evidence>
<dbReference type="Pfam" id="PF23892">
    <property type="entry name" value="Ig_CycH"/>
    <property type="match status" value="1"/>
</dbReference>
<dbReference type="Pfam" id="PF23914">
    <property type="entry name" value="TPR_CcmH_CycH"/>
    <property type="match status" value="1"/>
</dbReference>
<evidence type="ECO:0000256" key="4">
    <source>
        <dbReference type="PROSITE-ProRule" id="PRU00339"/>
    </source>
</evidence>
<dbReference type="EMBL" id="JAJTWT010000001">
    <property type="protein sequence ID" value="MCE4536027.1"/>
    <property type="molecule type" value="Genomic_DNA"/>
</dbReference>
<keyword evidence="5" id="KW-0812">Transmembrane</keyword>
<feature type="domain" description="Cytochrome c-type biogenesis protein H TPR" evidence="7">
    <location>
        <begin position="111"/>
        <end position="237"/>
    </location>
</feature>
<dbReference type="InterPro" id="IPR011990">
    <property type="entry name" value="TPR-like_helical_dom_sf"/>
</dbReference>
<dbReference type="Gene3D" id="1.25.40.10">
    <property type="entry name" value="Tetratricopeptide repeat domain"/>
    <property type="match status" value="1"/>
</dbReference>
<keyword evidence="5" id="KW-0472">Membrane</keyword>
<dbReference type="PANTHER" id="PTHR47870:SF1">
    <property type="entry name" value="CYTOCHROME C-TYPE BIOGENESIS PROTEIN CCMH"/>
    <property type="match status" value="1"/>
</dbReference>
<evidence type="ECO:0000256" key="3">
    <source>
        <dbReference type="ARBA" id="ARBA00022803"/>
    </source>
</evidence>
<evidence type="ECO:0000259" key="7">
    <source>
        <dbReference type="Pfam" id="PF23914"/>
    </source>
</evidence>
<evidence type="ECO:0000256" key="5">
    <source>
        <dbReference type="SAM" id="Phobius"/>
    </source>
</evidence>
<proteinExistence type="predicted"/>
<evidence type="ECO:0000256" key="1">
    <source>
        <dbReference type="ARBA" id="ARBA00022737"/>
    </source>
</evidence>
<keyword evidence="9" id="KW-1185">Reference proteome</keyword>
<comment type="caution">
    <text evidence="8">The sequence shown here is derived from an EMBL/GenBank/DDBJ whole genome shotgun (WGS) entry which is preliminary data.</text>
</comment>
<dbReference type="InterPro" id="IPR051263">
    <property type="entry name" value="C-type_cytochrome_biogenesis"/>
</dbReference>